<dbReference type="EMBL" id="RYZH01000043">
    <property type="protein sequence ID" value="RUL84978.1"/>
    <property type="molecule type" value="Genomic_DNA"/>
</dbReference>
<proteinExistence type="predicted"/>
<dbReference type="OrthoDB" id="9833180at2"/>
<feature type="transmembrane region" description="Helical" evidence="2">
    <location>
        <begin position="20"/>
        <end position="47"/>
    </location>
</feature>
<keyword evidence="2" id="KW-1133">Transmembrane helix</keyword>
<name>A0A432MFH3_9BACT</name>
<evidence type="ECO:0000313" key="4">
    <source>
        <dbReference type="Proteomes" id="UP000280296"/>
    </source>
</evidence>
<dbReference type="AlphaFoldDB" id="A0A432MFH3"/>
<dbReference type="RefSeq" id="WP_126727085.1">
    <property type="nucleotide sequence ID" value="NZ_RYZH01000043.1"/>
</dbReference>
<feature type="region of interest" description="Disordered" evidence="1">
    <location>
        <begin position="196"/>
        <end position="221"/>
    </location>
</feature>
<reference evidence="3 4" key="1">
    <citation type="submission" date="2018-12" db="EMBL/GenBank/DDBJ databases">
        <authorList>
            <person name="Toschakov S.V."/>
        </authorList>
    </citation>
    <scope>NUCLEOTIDE SEQUENCE [LARGE SCALE GENOMIC DNA]</scope>
    <source>
        <strain evidence="3 4">GM2012</strain>
    </source>
</reference>
<reference evidence="3 4" key="2">
    <citation type="submission" date="2019-01" db="EMBL/GenBank/DDBJ databases">
        <title>Tautonia sociabilis, a novel thermotolerant planctomycete of Isosphaeraceae family, isolated from a 4000 m deep subterranean habitat.</title>
        <authorList>
            <person name="Kovaleva O.L."/>
            <person name="Elcheninov A.G."/>
            <person name="Van Heerden E."/>
            <person name="Toshchakov S.V."/>
            <person name="Novikov A."/>
            <person name="Bonch-Osmolovskaya E.A."/>
            <person name="Kublanov I.V."/>
        </authorList>
    </citation>
    <scope>NUCLEOTIDE SEQUENCE [LARGE SCALE GENOMIC DNA]</scope>
    <source>
        <strain evidence="3 4">GM2012</strain>
    </source>
</reference>
<evidence type="ECO:0000313" key="3">
    <source>
        <dbReference type="EMBL" id="RUL84978.1"/>
    </source>
</evidence>
<dbReference type="Proteomes" id="UP000280296">
    <property type="component" value="Unassembled WGS sequence"/>
</dbReference>
<keyword evidence="2" id="KW-0812">Transmembrane</keyword>
<gene>
    <name evidence="3" type="ORF">TsocGM_19220</name>
</gene>
<feature type="transmembrane region" description="Helical" evidence="2">
    <location>
        <begin position="59"/>
        <end position="81"/>
    </location>
</feature>
<protein>
    <submittedName>
        <fullName evidence="3">Uncharacterized protein</fullName>
    </submittedName>
</protein>
<keyword evidence="2" id="KW-0472">Membrane</keyword>
<organism evidence="3 4">
    <name type="scientific">Tautonia sociabilis</name>
    <dbReference type="NCBI Taxonomy" id="2080755"/>
    <lineage>
        <taxon>Bacteria</taxon>
        <taxon>Pseudomonadati</taxon>
        <taxon>Planctomycetota</taxon>
        <taxon>Planctomycetia</taxon>
        <taxon>Isosphaerales</taxon>
        <taxon>Isosphaeraceae</taxon>
        <taxon>Tautonia</taxon>
    </lineage>
</organism>
<keyword evidence="4" id="KW-1185">Reference proteome</keyword>
<sequence>MTETTPAPPRLPRFTVGRLMGLIVLAALVGAQPLLIFPMAGVLLFILLRRSGAATPVAVALGLASVPLLAFLCLVGVLFVMSTPARSDAEYHALGRRLADLPGVTVVDSWAHEDLTLEDCGFTLQVRDCPPVRVDFFDGHDWSGQFRSIDGVVVRKRNRPDLRLPVDDLAARGLPIRNLADVLARLEDLLGAADLASSTGEGPPQSGRWVVLTDPTGTGLP</sequence>
<comment type="caution">
    <text evidence="3">The sequence shown here is derived from an EMBL/GenBank/DDBJ whole genome shotgun (WGS) entry which is preliminary data.</text>
</comment>
<accession>A0A432MFH3</accession>
<evidence type="ECO:0000256" key="1">
    <source>
        <dbReference type="SAM" id="MobiDB-lite"/>
    </source>
</evidence>
<evidence type="ECO:0000256" key="2">
    <source>
        <dbReference type="SAM" id="Phobius"/>
    </source>
</evidence>